<dbReference type="Pfam" id="PF00096">
    <property type="entry name" value="zf-C2H2"/>
    <property type="match status" value="3"/>
</dbReference>
<feature type="compositionally biased region" description="Polar residues" evidence="11">
    <location>
        <begin position="90"/>
        <end position="99"/>
    </location>
</feature>
<proteinExistence type="predicted"/>
<evidence type="ECO:0000256" key="11">
    <source>
        <dbReference type="SAM" id="MobiDB-lite"/>
    </source>
</evidence>
<dbReference type="GO" id="GO:0005634">
    <property type="term" value="C:nucleus"/>
    <property type="evidence" value="ECO:0007669"/>
    <property type="project" value="UniProtKB-SubCell"/>
</dbReference>
<feature type="non-terminal residue" evidence="13">
    <location>
        <position position="503"/>
    </location>
</feature>
<evidence type="ECO:0000256" key="3">
    <source>
        <dbReference type="ARBA" id="ARBA00022737"/>
    </source>
</evidence>
<protein>
    <recommendedName>
        <fullName evidence="12">C2H2-type domain-containing protein</fullName>
    </recommendedName>
</protein>
<keyword evidence="9" id="KW-0539">Nucleus</keyword>
<evidence type="ECO:0000313" key="13">
    <source>
        <dbReference type="EMBL" id="GFT56288.1"/>
    </source>
</evidence>
<accession>A0A8X6TX93</accession>
<keyword evidence="5" id="KW-0862">Zinc</keyword>
<keyword evidence="6" id="KW-0805">Transcription regulation</keyword>
<organism evidence="13 14">
    <name type="scientific">Nephila pilipes</name>
    <name type="common">Giant wood spider</name>
    <name type="synonym">Nephila maculata</name>
    <dbReference type="NCBI Taxonomy" id="299642"/>
    <lineage>
        <taxon>Eukaryota</taxon>
        <taxon>Metazoa</taxon>
        <taxon>Ecdysozoa</taxon>
        <taxon>Arthropoda</taxon>
        <taxon>Chelicerata</taxon>
        <taxon>Arachnida</taxon>
        <taxon>Araneae</taxon>
        <taxon>Araneomorphae</taxon>
        <taxon>Entelegynae</taxon>
        <taxon>Araneoidea</taxon>
        <taxon>Nephilidae</taxon>
        <taxon>Nephila</taxon>
    </lineage>
</organism>
<feature type="compositionally biased region" description="Polar residues" evidence="11">
    <location>
        <begin position="448"/>
        <end position="473"/>
    </location>
</feature>
<evidence type="ECO:0000313" key="14">
    <source>
        <dbReference type="Proteomes" id="UP000887013"/>
    </source>
</evidence>
<evidence type="ECO:0000256" key="5">
    <source>
        <dbReference type="ARBA" id="ARBA00022833"/>
    </source>
</evidence>
<dbReference type="FunFam" id="3.30.160.60:FF:000100">
    <property type="entry name" value="Zinc finger 45-like"/>
    <property type="match status" value="1"/>
</dbReference>
<comment type="subcellular location">
    <subcellularLocation>
        <location evidence="1">Nucleus</location>
    </subcellularLocation>
</comment>
<dbReference type="EMBL" id="BMAW01113272">
    <property type="protein sequence ID" value="GFT56288.1"/>
    <property type="molecule type" value="Genomic_DNA"/>
</dbReference>
<evidence type="ECO:0000256" key="9">
    <source>
        <dbReference type="ARBA" id="ARBA00023242"/>
    </source>
</evidence>
<dbReference type="PROSITE" id="PS00028">
    <property type="entry name" value="ZINC_FINGER_C2H2_1"/>
    <property type="match status" value="5"/>
</dbReference>
<evidence type="ECO:0000256" key="10">
    <source>
        <dbReference type="PROSITE-ProRule" id="PRU00042"/>
    </source>
</evidence>
<keyword evidence="8" id="KW-0804">Transcription</keyword>
<comment type="caution">
    <text evidence="13">The sequence shown here is derived from an EMBL/GenBank/DDBJ whole genome shotgun (WGS) entry which is preliminary data.</text>
</comment>
<evidence type="ECO:0000256" key="1">
    <source>
        <dbReference type="ARBA" id="ARBA00004123"/>
    </source>
</evidence>
<dbReference type="GO" id="GO:0000981">
    <property type="term" value="F:DNA-binding transcription factor activity, RNA polymerase II-specific"/>
    <property type="evidence" value="ECO:0007669"/>
    <property type="project" value="TreeGrafter"/>
</dbReference>
<feature type="region of interest" description="Disordered" evidence="11">
    <location>
        <begin position="448"/>
        <end position="503"/>
    </location>
</feature>
<name>A0A8X6TX93_NEPPI</name>
<feature type="domain" description="C2H2-type" evidence="12">
    <location>
        <begin position="274"/>
        <end position="301"/>
    </location>
</feature>
<reference evidence="13" key="1">
    <citation type="submission" date="2020-08" db="EMBL/GenBank/DDBJ databases">
        <title>Multicomponent nature underlies the extraordinary mechanical properties of spider dragline silk.</title>
        <authorList>
            <person name="Kono N."/>
            <person name="Nakamura H."/>
            <person name="Mori M."/>
            <person name="Yoshida Y."/>
            <person name="Ohtoshi R."/>
            <person name="Malay A.D."/>
            <person name="Moran D.A.P."/>
            <person name="Tomita M."/>
            <person name="Numata K."/>
            <person name="Arakawa K."/>
        </authorList>
    </citation>
    <scope>NUCLEOTIDE SEQUENCE</scope>
</reference>
<keyword evidence="7" id="KW-0238">DNA-binding</keyword>
<feature type="domain" description="C2H2-type" evidence="12">
    <location>
        <begin position="330"/>
        <end position="357"/>
    </location>
</feature>
<keyword evidence="2" id="KW-0479">Metal-binding</keyword>
<sequence>MEQELSNKSSYQDPPLFPEFQRISSSYSYQQAETDRFDASEQIISPSEFSLPSFGSAFRDKVPFYNFLVDPMHSIQDQLRDNQNSYIPLSDNHTNNGMCSSTTTSNTSEKSQEIFDRNFGHYVFPHIITDSADNLKDNCYEGKAMENEVVPNIFLPQTHSYFEIESNETDHTKSFENFHKCVSRQLNSNESNLNCEKLFSNKSMLEKTLIINTDKKKFKCETCSKEYSSRSYLKQHLLIHEGRGKFICEICCCEYSTKGNLKQHRLIHEDSRNFLCEICNWKCSSKVNLKKHLSIHEGEKTFKCEKCHKEFSTQRNLKRHFLTHNTEKEFKCEICCKEFSVKQYLKQHLLIHAEEKKFKCGIDHTSSEIYQEFVMEQELNNKSLNQDHTFFPEFQQISSSYSYQQAETDRFDASEQIISPCEFSLPSFGSTFRDKASFHNFLVDPMHSNQDQLRDNQNSDTPLPDSHTNNGLCSSTTTSNISKKTQEDLDKNAGQVVSSHRIT</sequence>
<dbReference type="Gene3D" id="3.30.160.60">
    <property type="entry name" value="Classic Zinc Finger"/>
    <property type="match status" value="4"/>
</dbReference>
<feature type="domain" description="C2H2-type" evidence="12">
    <location>
        <begin position="246"/>
        <end position="273"/>
    </location>
</feature>
<keyword evidence="4 10" id="KW-0863">Zinc-finger</keyword>
<evidence type="ECO:0000256" key="4">
    <source>
        <dbReference type="ARBA" id="ARBA00022771"/>
    </source>
</evidence>
<dbReference type="Proteomes" id="UP000887013">
    <property type="component" value="Unassembled WGS sequence"/>
</dbReference>
<dbReference type="GO" id="GO:0000978">
    <property type="term" value="F:RNA polymerase II cis-regulatory region sequence-specific DNA binding"/>
    <property type="evidence" value="ECO:0007669"/>
    <property type="project" value="TreeGrafter"/>
</dbReference>
<evidence type="ECO:0000256" key="2">
    <source>
        <dbReference type="ARBA" id="ARBA00022723"/>
    </source>
</evidence>
<dbReference type="InterPro" id="IPR050752">
    <property type="entry name" value="C2H2-ZF_domain"/>
</dbReference>
<dbReference type="PANTHER" id="PTHR24384">
    <property type="entry name" value="FINGER PUTATIVE TRANSCRIPTION FACTOR FAMILY-RELATED"/>
    <property type="match status" value="1"/>
</dbReference>
<evidence type="ECO:0000256" key="6">
    <source>
        <dbReference type="ARBA" id="ARBA00023015"/>
    </source>
</evidence>
<gene>
    <name evidence="13" type="ORF">NPIL_626791</name>
</gene>
<feature type="domain" description="C2H2-type" evidence="12">
    <location>
        <begin position="302"/>
        <end position="329"/>
    </location>
</feature>
<feature type="domain" description="C2H2-type" evidence="12">
    <location>
        <begin position="218"/>
        <end position="245"/>
    </location>
</feature>
<keyword evidence="14" id="KW-1185">Reference proteome</keyword>
<dbReference type="InterPro" id="IPR036236">
    <property type="entry name" value="Znf_C2H2_sf"/>
</dbReference>
<dbReference type="PANTHER" id="PTHR24384:SF189">
    <property type="entry name" value="C2H2-TYPE DOMAIN-CONTAINING PROTEIN-RELATED"/>
    <property type="match status" value="1"/>
</dbReference>
<keyword evidence="3" id="KW-0677">Repeat</keyword>
<dbReference type="OrthoDB" id="6077919at2759"/>
<dbReference type="SMART" id="SM00355">
    <property type="entry name" value="ZnF_C2H2"/>
    <property type="match status" value="5"/>
</dbReference>
<dbReference type="GO" id="GO:0008270">
    <property type="term" value="F:zinc ion binding"/>
    <property type="evidence" value="ECO:0007669"/>
    <property type="project" value="UniProtKB-KW"/>
</dbReference>
<feature type="compositionally biased region" description="Low complexity" evidence="11">
    <location>
        <begin position="474"/>
        <end position="483"/>
    </location>
</feature>
<feature type="region of interest" description="Disordered" evidence="11">
    <location>
        <begin position="90"/>
        <end position="111"/>
    </location>
</feature>
<dbReference type="InterPro" id="IPR013087">
    <property type="entry name" value="Znf_C2H2_type"/>
</dbReference>
<evidence type="ECO:0000259" key="12">
    <source>
        <dbReference type="PROSITE" id="PS50157"/>
    </source>
</evidence>
<evidence type="ECO:0000256" key="7">
    <source>
        <dbReference type="ARBA" id="ARBA00023125"/>
    </source>
</evidence>
<dbReference type="SUPFAM" id="SSF57667">
    <property type="entry name" value="beta-beta-alpha zinc fingers"/>
    <property type="match status" value="3"/>
</dbReference>
<dbReference type="AlphaFoldDB" id="A0A8X6TX93"/>
<evidence type="ECO:0000256" key="8">
    <source>
        <dbReference type="ARBA" id="ARBA00023163"/>
    </source>
</evidence>
<dbReference type="PROSITE" id="PS50157">
    <property type="entry name" value="ZINC_FINGER_C2H2_2"/>
    <property type="match status" value="5"/>
</dbReference>